<dbReference type="EMBL" id="JAOPGA020001704">
    <property type="protein sequence ID" value="KAL0490604.1"/>
    <property type="molecule type" value="Genomic_DNA"/>
</dbReference>
<dbReference type="AlphaFoldDB" id="A0AAW2ZPD9"/>
<dbReference type="GO" id="GO:0004530">
    <property type="term" value="F:deoxyribonuclease I activity"/>
    <property type="evidence" value="ECO:0007669"/>
    <property type="project" value="TreeGrafter"/>
</dbReference>
<dbReference type="SMART" id="SM00476">
    <property type="entry name" value="DNaseIc"/>
    <property type="match status" value="1"/>
</dbReference>
<protein>
    <submittedName>
        <fullName evidence="5">DNASE1</fullName>
    </submittedName>
</protein>
<evidence type="ECO:0000256" key="2">
    <source>
        <dbReference type="ARBA" id="ARBA00022722"/>
    </source>
</evidence>
<evidence type="ECO:0000259" key="4">
    <source>
        <dbReference type="Pfam" id="PF03372"/>
    </source>
</evidence>
<evidence type="ECO:0000313" key="6">
    <source>
        <dbReference type="Proteomes" id="UP001431209"/>
    </source>
</evidence>
<comment type="caution">
    <text evidence="5">The sequence shown here is derived from an EMBL/GenBank/DDBJ whole genome shotgun (WGS) entry which is preliminary data.</text>
</comment>
<keyword evidence="2" id="KW-0540">Nuclease</keyword>
<dbReference type="PRINTS" id="PR00130">
    <property type="entry name" value="DNASEI"/>
</dbReference>
<evidence type="ECO:0000313" key="5">
    <source>
        <dbReference type="EMBL" id="KAL0490604.1"/>
    </source>
</evidence>
<gene>
    <name evidence="5" type="ORF">AKO1_003400</name>
</gene>
<evidence type="ECO:0000256" key="3">
    <source>
        <dbReference type="ARBA" id="ARBA00022801"/>
    </source>
</evidence>
<dbReference type="Gene3D" id="3.60.10.10">
    <property type="entry name" value="Endonuclease/exonuclease/phosphatase"/>
    <property type="match status" value="1"/>
</dbReference>
<organism evidence="5 6">
    <name type="scientific">Acrasis kona</name>
    <dbReference type="NCBI Taxonomy" id="1008807"/>
    <lineage>
        <taxon>Eukaryota</taxon>
        <taxon>Discoba</taxon>
        <taxon>Heterolobosea</taxon>
        <taxon>Tetramitia</taxon>
        <taxon>Eutetramitia</taxon>
        <taxon>Acrasidae</taxon>
        <taxon>Acrasis</taxon>
    </lineage>
</organism>
<dbReference type="PANTHER" id="PTHR11371">
    <property type="entry name" value="DEOXYRIBONUCLEASE"/>
    <property type="match status" value="1"/>
</dbReference>
<dbReference type="GO" id="GO:0006308">
    <property type="term" value="P:DNA catabolic process"/>
    <property type="evidence" value="ECO:0007669"/>
    <property type="project" value="InterPro"/>
</dbReference>
<feature type="domain" description="Endonuclease/exonuclease/phosphatase" evidence="4">
    <location>
        <begin position="7"/>
        <end position="230"/>
    </location>
</feature>
<name>A0AAW2ZPD9_9EUKA</name>
<dbReference type="SUPFAM" id="SSF56219">
    <property type="entry name" value="DNase I-like"/>
    <property type="match status" value="1"/>
</dbReference>
<dbReference type="InterPro" id="IPR016202">
    <property type="entry name" value="DNase_I"/>
</dbReference>
<proteinExistence type="inferred from homology"/>
<dbReference type="InterPro" id="IPR005135">
    <property type="entry name" value="Endo/exonuclease/phosphatase"/>
</dbReference>
<dbReference type="GO" id="GO:0003677">
    <property type="term" value="F:DNA binding"/>
    <property type="evidence" value="ECO:0007669"/>
    <property type="project" value="TreeGrafter"/>
</dbReference>
<reference evidence="5 6" key="1">
    <citation type="submission" date="2024-03" db="EMBL/GenBank/DDBJ databases">
        <title>The Acrasis kona genome and developmental transcriptomes reveal deep origins of eukaryotic multicellular pathways.</title>
        <authorList>
            <person name="Sheikh S."/>
            <person name="Fu C.-J."/>
            <person name="Brown M.W."/>
            <person name="Baldauf S.L."/>
        </authorList>
    </citation>
    <scope>NUCLEOTIDE SEQUENCE [LARGE SCALE GENOMIC DNA]</scope>
    <source>
        <strain evidence="5 6">ATCC MYA-3509</strain>
    </source>
</reference>
<dbReference type="PANTHER" id="PTHR11371:SF33">
    <property type="entry name" value="ENDONUCLEASE_EXONUCLEASE_PHOSPHATASE DOMAIN-CONTAINING PROTEIN"/>
    <property type="match status" value="1"/>
</dbReference>
<sequence length="240" mass="27835">MSKPNVVQILTKILSKYHIIFIQEIRDHTDTAIEQLIKSIQKQQSVKFDYVISERLGRTLSKEQYAYVYDPTRVTIVSSHQFSDTMNWFERPPFSIVLGSKTNHTKQLFLTGLHAKPTDAVAEIDHLVDVYDSYKKLIINTAYKNWIVMGDLNAGGSYVTREGMKHIRLRQQTSRFTWLIPDETRTTVADHNHAYDRFVSTNQVVGSADVFRYDLSMKITIEEARQVSDHFPIEMVVNDF</sequence>
<accession>A0AAW2ZPD9</accession>
<dbReference type="GO" id="GO:0005634">
    <property type="term" value="C:nucleus"/>
    <property type="evidence" value="ECO:0007669"/>
    <property type="project" value="TreeGrafter"/>
</dbReference>
<comment type="similarity">
    <text evidence="1">Belongs to the DNase I family.</text>
</comment>
<dbReference type="Proteomes" id="UP001431209">
    <property type="component" value="Unassembled WGS sequence"/>
</dbReference>
<evidence type="ECO:0000256" key="1">
    <source>
        <dbReference type="ARBA" id="ARBA00007359"/>
    </source>
</evidence>
<keyword evidence="6" id="KW-1185">Reference proteome</keyword>
<keyword evidence="3" id="KW-0378">Hydrolase</keyword>
<dbReference type="Pfam" id="PF03372">
    <property type="entry name" value="Exo_endo_phos"/>
    <property type="match status" value="1"/>
</dbReference>
<dbReference type="InterPro" id="IPR036691">
    <property type="entry name" value="Endo/exonu/phosph_ase_sf"/>
</dbReference>